<evidence type="ECO:0000256" key="1">
    <source>
        <dbReference type="SAM" id="Phobius"/>
    </source>
</evidence>
<accession>A0ABP8KU01</accession>
<keyword evidence="1" id="KW-0472">Membrane</keyword>
<keyword evidence="1" id="KW-1133">Transmembrane helix</keyword>
<proteinExistence type="predicted"/>
<sequence>MTSAGIAWAVVAAVAVVILTGLVVFAVRVRRLDRRVGSFECAVRSGGRDWRGGIAVYGVGRVQWYRLVSLSLLPTRTFTRESLDLVERRGGAPDEFVEVRCRYDGEEVSLAMRRECLAGLVSWLEAAPPRGEPLV</sequence>
<gene>
    <name evidence="2" type="ORF">GCM10023169_04100</name>
    <name evidence="3" type="ORF">GCM10023169_11710</name>
</gene>
<protein>
    <submittedName>
        <fullName evidence="2">DUF2550 domain-containing protein</fullName>
    </submittedName>
</protein>
<dbReference type="EMBL" id="BAABGN010000004">
    <property type="protein sequence ID" value="GAA4420196.1"/>
    <property type="molecule type" value="Genomic_DNA"/>
</dbReference>
<feature type="transmembrane region" description="Helical" evidence="1">
    <location>
        <begin position="6"/>
        <end position="27"/>
    </location>
</feature>
<dbReference type="Pfam" id="PF10739">
    <property type="entry name" value="DUF2550"/>
    <property type="match status" value="1"/>
</dbReference>
<evidence type="ECO:0000313" key="2">
    <source>
        <dbReference type="EMBL" id="GAA4416618.1"/>
    </source>
</evidence>
<reference evidence="2" key="3">
    <citation type="submission" date="2023-12" db="EMBL/GenBank/DDBJ databases">
        <authorList>
            <person name="Sun Q."/>
            <person name="Inoue M."/>
        </authorList>
    </citation>
    <scope>NUCLEOTIDE SEQUENCE</scope>
    <source>
        <strain evidence="2">JCM 17810</strain>
    </source>
</reference>
<organism evidence="2 4">
    <name type="scientific">Georgenia halophila</name>
    <dbReference type="NCBI Taxonomy" id="620889"/>
    <lineage>
        <taxon>Bacteria</taxon>
        <taxon>Bacillati</taxon>
        <taxon>Actinomycetota</taxon>
        <taxon>Actinomycetes</taxon>
        <taxon>Micrococcales</taxon>
        <taxon>Bogoriellaceae</taxon>
        <taxon>Georgenia</taxon>
    </lineage>
</organism>
<dbReference type="InterPro" id="IPR019675">
    <property type="entry name" value="DUF2550"/>
</dbReference>
<dbReference type="Proteomes" id="UP001500622">
    <property type="component" value="Unassembled WGS sequence"/>
</dbReference>
<keyword evidence="4" id="KW-1185">Reference proteome</keyword>
<evidence type="ECO:0000313" key="4">
    <source>
        <dbReference type="Proteomes" id="UP001500622"/>
    </source>
</evidence>
<dbReference type="EMBL" id="BAABGN010000002">
    <property type="protein sequence ID" value="GAA4416618.1"/>
    <property type="molecule type" value="Genomic_DNA"/>
</dbReference>
<comment type="caution">
    <text evidence="2">The sequence shown here is derived from an EMBL/GenBank/DDBJ whole genome shotgun (WGS) entry which is preliminary data.</text>
</comment>
<reference evidence="2" key="1">
    <citation type="journal article" date="2014" name="Int. J. Syst. Evol. Microbiol.">
        <title>Complete genome of a new Firmicutes species belonging to the dominant human colonic microbiota ('Ruminococcus bicirculans') reveals two chromosomes and a selective capacity to utilize plant glucans.</title>
        <authorList>
            <consortium name="NISC Comparative Sequencing Program"/>
            <person name="Wegmann U."/>
            <person name="Louis P."/>
            <person name="Goesmann A."/>
            <person name="Henrissat B."/>
            <person name="Duncan S.H."/>
            <person name="Flint H.J."/>
        </authorList>
    </citation>
    <scope>NUCLEOTIDE SEQUENCE</scope>
    <source>
        <strain evidence="2">JCM 17810</strain>
    </source>
</reference>
<reference evidence="4" key="2">
    <citation type="journal article" date="2019" name="Int. J. Syst. Evol. Microbiol.">
        <title>The Global Catalogue of Microorganisms (GCM) 10K type strain sequencing project: providing services to taxonomists for standard genome sequencing and annotation.</title>
        <authorList>
            <consortium name="The Broad Institute Genomics Platform"/>
            <consortium name="The Broad Institute Genome Sequencing Center for Infectious Disease"/>
            <person name="Wu L."/>
            <person name="Ma J."/>
        </authorList>
    </citation>
    <scope>NUCLEOTIDE SEQUENCE [LARGE SCALE GENOMIC DNA]</scope>
    <source>
        <strain evidence="4">JCM 17810</strain>
    </source>
</reference>
<name>A0ABP8KU01_9MICO</name>
<evidence type="ECO:0000313" key="3">
    <source>
        <dbReference type="EMBL" id="GAA4420196.1"/>
    </source>
</evidence>
<keyword evidence="1" id="KW-0812">Transmembrane</keyword>